<feature type="region of interest" description="Disordered" evidence="1">
    <location>
        <begin position="1"/>
        <end position="48"/>
    </location>
</feature>
<dbReference type="CTD" id="20328365"/>
<name>A0A075ACJ9_OPIVI</name>
<dbReference type="GeneID" id="20328365"/>
<dbReference type="AlphaFoldDB" id="A0A075ACJ9"/>
<feature type="non-terminal residue" evidence="2">
    <location>
        <position position="1"/>
    </location>
</feature>
<keyword evidence="3" id="KW-1185">Reference proteome</keyword>
<dbReference type="OrthoDB" id="6260897at2759"/>
<feature type="compositionally biased region" description="Polar residues" evidence="1">
    <location>
        <begin position="422"/>
        <end position="451"/>
    </location>
</feature>
<feature type="region of interest" description="Disordered" evidence="1">
    <location>
        <begin position="225"/>
        <end position="245"/>
    </location>
</feature>
<feature type="region of interest" description="Disordered" evidence="1">
    <location>
        <begin position="497"/>
        <end position="525"/>
    </location>
</feature>
<dbReference type="KEGG" id="ovi:T265_14199"/>
<evidence type="ECO:0000313" key="3">
    <source>
        <dbReference type="Proteomes" id="UP000054324"/>
    </source>
</evidence>
<feature type="compositionally biased region" description="Polar residues" evidence="1">
    <location>
        <begin position="505"/>
        <end position="525"/>
    </location>
</feature>
<organism evidence="2 3">
    <name type="scientific">Opisthorchis viverrini</name>
    <name type="common">Southeast Asian liver fluke</name>
    <dbReference type="NCBI Taxonomy" id="6198"/>
    <lineage>
        <taxon>Eukaryota</taxon>
        <taxon>Metazoa</taxon>
        <taxon>Spiralia</taxon>
        <taxon>Lophotrochozoa</taxon>
        <taxon>Platyhelminthes</taxon>
        <taxon>Trematoda</taxon>
        <taxon>Digenea</taxon>
        <taxon>Opisthorchiida</taxon>
        <taxon>Opisthorchiata</taxon>
        <taxon>Opisthorchiidae</taxon>
        <taxon>Opisthorchis</taxon>
    </lineage>
</organism>
<feature type="non-terminal residue" evidence="2">
    <location>
        <position position="790"/>
    </location>
</feature>
<feature type="region of interest" description="Disordered" evidence="1">
    <location>
        <begin position="417"/>
        <end position="451"/>
    </location>
</feature>
<dbReference type="Proteomes" id="UP000054324">
    <property type="component" value="Unassembled WGS sequence"/>
</dbReference>
<feature type="compositionally biased region" description="Polar residues" evidence="1">
    <location>
        <begin position="8"/>
        <end position="22"/>
    </location>
</feature>
<reference evidence="2 3" key="1">
    <citation type="submission" date="2013-11" db="EMBL/GenBank/DDBJ databases">
        <title>Opisthorchis viverrini - life in the bile duct.</title>
        <authorList>
            <person name="Young N.D."/>
            <person name="Nagarajan N."/>
            <person name="Lin S.J."/>
            <person name="Korhonen P.K."/>
            <person name="Jex A.R."/>
            <person name="Hall R.S."/>
            <person name="Safavi-Hemami H."/>
            <person name="Kaewkong W."/>
            <person name="Bertrand D."/>
            <person name="Gao S."/>
            <person name="Seet Q."/>
            <person name="Wongkham S."/>
            <person name="Teh B.T."/>
            <person name="Wongkham C."/>
            <person name="Intapan P.M."/>
            <person name="Maleewong W."/>
            <person name="Yang X."/>
            <person name="Hu M."/>
            <person name="Wang Z."/>
            <person name="Hofmann A."/>
            <person name="Sternberg P.W."/>
            <person name="Tan P."/>
            <person name="Wang J."/>
            <person name="Gasser R.B."/>
        </authorList>
    </citation>
    <scope>NUCLEOTIDE SEQUENCE [LARGE SCALE GENOMIC DNA]</scope>
</reference>
<proteinExistence type="predicted"/>
<protein>
    <submittedName>
        <fullName evidence="2">Uncharacterized protein</fullName>
    </submittedName>
</protein>
<evidence type="ECO:0000313" key="2">
    <source>
        <dbReference type="EMBL" id="KER25479.1"/>
    </source>
</evidence>
<dbReference type="RefSeq" id="XP_009170770.1">
    <property type="nucleotide sequence ID" value="XM_009172506.1"/>
</dbReference>
<accession>A0A075ACJ9</accession>
<sequence length="790" mass="85955">PVGAFVQPISTRQPPSIPSSPTKEPRPSTPAEGATARGTSDRDLPPMFQSLPTVFVDCESDSLTEIQHVKKAPFSRHLPVYASWSNFSRFQPWTDITPSISDSLRSFQRHEQSCLLADDPPPASAHVEAPAHQAGRRGQRKFLEWKPDQIDSNMVRQNAHAIKSVANPLSKPRAIGTAGRITASRETTAKTKKTSARAQTIPMESAPALQGTSTNSDVLTRRTRNASVSVSLSKKPRYRRPSVPARTSFQNICKPAISANPKTERISCVNRQQVTSRKPSGYEVKKCYVHDPPPEAKSTLLGAVNGPLPSSSNSVAPTNSKSVELALLQQLGQWRAARFGLRSRTDPHITSTTSRSSAFSTANGWSSKFQSTVSVAVSEHVDFSAIHPGPPPPVFEQSFMDDDLGSTVPWFNEHHVPASLVQRPSTPTPAETGRPSTSSEEYSTAPYQLGSSGRDAVPLGLTDYHGVEVASAACAGDEVPVKRRNGTNEVRFVVPDPHDVIRSGGTASQSHNETQPHPLQSANRTNPTVTSHAIRVPNLASRAQQPNDALSAPVHTSSVDVARASVYKTNRRKQRDEQARQNRIRMKEFDQLPSQAQHPNLWRSRKLCQLHSDSADRSDCNVSDSLSPSQYFSILLPSNKLAATFRNTGSCRSSCADEATNTNHDPKGFLFSLWSRQPDPGVLLQPECSAHELSARISGDSDPIQGCLSESVSIATSWSAGTPLLNHRCSPAAAKWPVVPRPIPVPDAPAPPHSTSQLLFQPQLGTKCGLHSFNEMVRQQPLAPSIQFRQ</sequence>
<dbReference type="EMBL" id="KL596775">
    <property type="protein sequence ID" value="KER25479.1"/>
    <property type="molecule type" value="Genomic_DNA"/>
</dbReference>
<gene>
    <name evidence="2" type="ORF">T265_14199</name>
</gene>
<evidence type="ECO:0000256" key="1">
    <source>
        <dbReference type="SAM" id="MobiDB-lite"/>
    </source>
</evidence>